<accession>A0ACC4DSJ1</accession>
<dbReference type="EMBL" id="JBGNUJ010000006">
    <property type="protein sequence ID" value="KAL3958238.1"/>
    <property type="molecule type" value="Genomic_DNA"/>
</dbReference>
<sequence length="490" mass="53942">MGSKTPDDERHMYQDRDSPFTAKSSGIGGEKRGAHLSRDGDGCMAGDGGTNDDDDDDEEEAAKATAALDFVNVCSADASKKKKRKRPKRKNKTAVLKQSSPPKVALADLFPSGEYPEGEKLSYGSAFGTTARVKAPELRRGGHRPLEDSTVLNDYRKAAEVHRQVRQWVQQTVKPGQTLTEIATGIEDSVRALLGNPGLEPGESLKAGLGFPTGLALNNCVAHYTPNPGQKDIVLQHEDVMKVDFGVHINGWIVDSAFTMSFDPTYDNLLAAVRDATNTGIKNAGIDVRISDVSAAIQEAMESYEVEIRGKLFPVKPVRDLCGHDIKRYRIHGEKTIPFVKNSNQTKMEEGEVFAIETFGSTGRGVTRTGVSVPDPSHECVVLIARWTGRHLRVWAELRYPEAGILALNSANRLYKTIKENFGTIVFCRRYLDRLGCDRYLAGLNCLVSNGILEPHQPLMDIPGSYSAQFEHTILLRESHKEVISRGDDY</sequence>
<evidence type="ECO:0000313" key="1">
    <source>
        <dbReference type="EMBL" id="KAL3958238.1"/>
    </source>
</evidence>
<organism evidence="1 2">
    <name type="scientific">Purpureocillium lilacinum</name>
    <name type="common">Paecilomyces lilacinus</name>
    <dbReference type="NCBI Taxonomy" id="33203"/>
    <lineage>
        <taxon>Eukaryota</taxon>
        <taxon>Fungi</taxon>
        <taxon>Dikarya</taxon>
        <taxon>Ascomycota</taxon>
        <taxon>Pezizomycotina</taxon>
        <taxon>Sordariomycetes</taxon>
        <taxon>Hypocreomycetidae</taxon>
        <taxon>Hypocreales</taxon>
        <taxon>Ophiocordycipitaceae</taxon>
        <taxon>Purpureocillium</taxon>
    </lineage>
</organism>
<gene>
    <name evidence="1" type="ORF">ACCO45_006400</name>
</gene>
<evidence type="ECO:0000313" key="2">
    <source>
        <dbReference type="Proteomes" id="UP001638806"/>
    </source>
</evidence>
<comment type="caution">
    <text evidence="1">The sequence shown here is derived from an EMBL/GenBank/DDBJ whole genome shotgun (WGS) entry which is preliminary data.</text>
</comment>
<dbReference type="Proteomes" id="UP001638806">
    <property type="component" value="Unassembled WGS sequence"/>
</dbReference>
<keyword evidence="2" id="KW-1185">Reference proteome</keyword>
<protein>
    <submittedName>
        <fullName evidence="1">Uncharacterized protein</fullName>
    </submittedName>
</protein>
<proteinExistence type="predicted"/>
<reference evidence="1" key="1">
    <citation type="submission" date="2024-12" db="EMBL/GenBank/DDBJ databases">
        <title>Comparative genomics and development of molecular markers within Purpureocillium lilacinum and among Purpureocillium species.</title>
        <authorList>
            <person name="Yeh Z.-Y."/>
            <person name="Ni N.-T."/>
            <person name="Lo P.-H."/>
            <person name="Mushyakhwo K."/>
            <person name="Lin C.-F."/>
            <person name="Nai Y.-S."/>
        </authorList>
    </citation>
    <scope>NUCLEOTIDE SEQUENCE</scope>
    <source>
        <strain evidence="1">NCHU-NPUST-175</strain>
    </source>
</reference>
<name>A0ACC4DSJ1_PURLI</name>